<evidence type="ECO:0000313" key="3">
    <source>
        <dbReference type="EMBL" id="ASJ70532.1"/>
    </source>
</evidence>
<keyword evidence="2" id="KW-0732">Signal</keyword>
<evidence type="ECO:0000256" key="2">
    <source>
        <dbReference type="SAM" id="SignalP"/>
    </source>
</evidence>
<accession>A0A2Z2NGX4</accession>
<name>A0A2Z2NGX4_9GAMM</name>
<evidence type="ECO:0008006" key="5">
    <source>
        <dbReference type="Google" id="ProtNLM"/>
    </source>
</evidence>
<dbReference type="SUPFAM" id="SSF110087">
    <property type="entry name" value="DR1885-like metal-binding protein"/>
    <property type="match status" value="1"/>
</dbReference>
<dbReference type="InterPro" id="IPR036182">
    <property type="entry name" value="PCuAC_sf"/>
</dbReference>
<reference evidence="3 4" key="1">
    <citation type="submission" date="2016-12" db="EMBL/GenBank/DDBJ databases">
        <authorList>
            <person name="Song W.-J."/>
            <person name="Kurnit D.M."/>
        </authorList>
    </citation>
    <scope>NUCLEOTIDE SEQUENCE [LARGE SCALE GENOMIC DNA]</scope>
    <source>
        <strain evidence="3 4">IMCC3135</strain>
    </source>
</reference>
<feature type="compositionally biased region" description="Basic and acidic residues" evidence="1">
    <location>
        <begin position="157"/>
        <end position="168"/>
    </location>
</feature>
<dbReference type="EMBL" id="CP018632">
    <property type="protein sequence ID" value="ASJ70532.1"/>
    <property type="molecule type" value="Genomic_DNA"/>
</dbReference>
<dbReference type="RefSeq" id="WP_088916069.1">
    <property type="nucleotide sequence ID" value="NZ_CP018632.1"/>
</dbReference>
<sequence>MKVKLNSLFPRSCAAAAVVALSLLSTQSIAHEYKVGDIEVVHPYAPPTPPGAGMAAGYVEIINHGDEDDRLISGKVYFAHEMQVHQTEVVDDVSRMRQVEGGLLIPAGTTVKLEPLGTHIMFTDLAEPLVEAGRHSATLTFEKAGDVEVEFSIEHPNSDSMQEMHGDDMEMGEEGSKMKGMKHH</sequence>
<dbReference type="PANTHER" id="PTHR36302:SF1">
    <property type="entry name" value="COPPER CHAPERONE PCU(A)C"/>
    <property type="match status" value="1"/>
</dbReference>
<dbReference type="InterPro" id="IPR007410">
    <property type="entry name" value="LpqE-like"/>
</dbReference>
<feature type="chain" id="PRO_5016255327" description="Copper chaperone PCu(A)C" evidence="2">
    <location>
        <begin position="31"/>
        <end position="184"/>
    </location>
</feature>
<evidence type="ECO:0000313" key="4">
    <source>
        <dbReference type="Proteomes" id="UP000250079"/>
    </source>
</evidence>
<protein>
    <recommendedName>
        <fullName evidence="5">Copper chaperone PCu(A)C</fullName>
    </recommendedName>
</protein>
<dbReference type="Proteomes" id="UP000250079">
    <property type="component" value="Chromosome"/>
</dbReference>
<dbReference type="Gene3D" id="2.60.40.1890">
    <property type="entry name" value="PCu(A)C copper chaperone"/>
    <property type="match status" value="1"/>
</dbReference>
<organism evidence="3 4">
    <name type="scientific">Granulosicoccus antarcticus IMCC3135</name>
    <dbReference type="NCBI Taxonomy" id="1192854"/>
    <lineage>
        <taxon>Bacteria</taxon>
        <taxon>Pseudomonadati</taxon>
        <taxon>Pseudomonadota</taxon>
        <taxon>Gammaproteobacteria</taxon>
        <taxon>Chromatiales</taxon>
        <taxon>Granulosicoccaceae</taxon>
        <taxon>Granulosicoccus</taxon>
    </lineage>
</organism>
<keyword evidence="4" id="KW-1185">Reference proteome</keyword>
<gene>
    <name evidence="3" type="ORF">IMCC3135_02090</name>
</gene>
<dbReference type="KEGG" id="gai:IMCC3135_02090"/>
<proteinExistence type="predicted"/>
<dbReference type="AlphaFoldDB" id="A0A2Z2NGX4"/>
<evidence type="ECO:0000256" key="1">
    <source>
        <dbReference type="SAM" id="MobiDB-lite"/>
    </source>
</evidence>
<dbReference type="InterPro" id="IPR058248">
    <property type="entry name" value="Lxx211020-like"/>
</dbReference>
<feature type="region of interest" description="Disordered" evidence="1">
    <location>
        <begin position="157"/>
        <end position="184"/>
    </location>
</feature>
<dbReference type="OrthoDB" id="9796962at2"/>
<feature type="signal peptide" evidence="2">
    <location>
        <begin position="1"/>
        <end position="30"/>
    </location>
</feature>
<dbReference type="Pfam" id="PF04314">
    <property type="entry name" value="PCuAC"/>
    <property type="match status" value="1"/>
</dbReference>
<dbReference type="PANTHER" id="PTHR36302">
    <property type="entry name" value="BLR7088 PROTEIN"/>
    <property type="match status" value="1"/>
</dbReference>